<accession>A0ABW9P183</accession>
<feature type="region of interest" description="Disordered" evidence="1">
    <location>
        <begin position="37"/>
        <end position="99"/>
    </location>
</feature>
<dbReference type="Pfam" id="PF14408">
    <property type="entry name" value="Actino_peptide"/>
    <property type="match status" value="1"/>
</dbReference>
<evidence type="ECO:0000256" key="1">
    <source>
        <dbReference type="SAM" id="MobiDB-lite"/>
    </source>
</evidence>
<protein>
    <submittedName>
        <fullName evidence="2">ATP-grasp-modified RiPP</fullName>
    </submittedName>
</protein>
<dbReference type="InterPro" id="IPR025843">
    <property type="entry name" value="Actino_peptide"/>
</dbReference>
<proteinExistence type="predicted"/>
<evidence type="ECO:0000313" key="2">
    <source>
        <dbReference type="EMBL" id="MQS39353.1"/>
    </source>
</evidence>
<feature type="compositionally biased region" description="Basic and acidic residues" evidence="1">
    <location>
        <begin position="49"/>
        <end position="62"/>
    </location>
</feature>
<organism evidence="2 3">
    <name type="scientific">Streptomyces katsurahamanus</name>
    <dbReference type="NCBI Taxonomy" id="2577098"/>
    <lineage>
        <taxon>Bacteria</taxon>
        <taxon>Bacillati</taxon>
        <taxon>Actinomycetota</taxon>
        <taxon>Actinomycetes</taxon>
        <taxon>Kitasatosporales</taxon>
        <taxon>Streptomycetaceae</taxon>
        <taxon>Streptomyces</taxon>
    </lineage>
</organism>
<evidence type="ECO:0000313" key="3">
    <source>
        <dbReference type="Proteomes" id="UP000460558"/>
    </source>
</evidence>
<reference evidence="2 3" key="1">
    <citation type="submission" date="2019-06" db="EMBL/GenBank/DDBJ databases">
        <title>Comparative genomics and metabolomics analyses of clavulanic acid producing Streptomyces species provides insight into specialized metabolism and evolution of beta-lactam biosynthetic gene clusters.</title>
        <authorList>
            <person name="Moore M.A."/>
            <person name="Cruz-Morales P."/>
            <person name="Barona Gomez F."/>
            <person name="Kapil T."/>
        </authorList>
    </citation>
    <scope>NUCLEOTIDE SEQUENCE [LARGE SCALE GENOMIC DNA]</scope>
    <source>
        <strain evidence="2 3">T-272</strain>
    </source>
</reference>
<keyword evidence="3" id="KW-1185">Reference proteome</keyword>
<comment type="caution">
    <text evidence="2">The sequence shown here is derived from an EMBL/GenBank/DDBJ whole genome shotgun (WGS) entry which is preliminary data.</text>
</comment>
<sequence length="113" mass="12610">MTSPVTPWGLTRMKPFPSATALPYATVVLDPETQTGRWIDRNGIPVPVLDKHKRSETSKETETQTSLDGKTDQGHDQKGDYGSRTSAPNRSPLRWLPRCTSSNSVWTRSRISV</sequence>
<dbReference type="InterPro" id="IPR026496">
    <property type="entry name" value="GRASP_targ"/>
</dbReference>
<feature type="compositionally biased region" description="Basic and acidic residues" evidence="1">
    <location>
        <begin position="69"/>
        <end position="81"/>
    </location>
</feature>
<dbReference type="RefSeq" id="WP_153486822.1">
    <property type="nucleotide sequence ID" value="NZ_VDEQ01000320.1"/>
</dbReference>
<gene>
    <name evidence="2" type="primary">tgmA</name>
    <name evidence="2" type="ORF">FFZ77_28365</name>
</gene>
<dbReference type="EMBL" id="VDEQ01000320">
    <property type="protein sequence ID" value="MQS39353.1"/>
    <property type="molecule type" value="Genomic_DNA"/>
</dbReference>
<dbReference type="NCBIfam" id="TIGR04186">
    <property type="entry name" value="GRASP_targ"/>
    <property type="match status" value="1"/>
</dbReference>
<dbReference type="Proteomes" id="UP000460558">
    <property type="component" value="Unassembled WGS sequence"/>
</dbReference>
<name>A0ABW9P183_9ACTN</name>